<dbReference type="OrthoDB" id="6240699at2759"/>
<evidence type="ECO:0000313" key="3">
    <source>
        <dbReference type="Proteomes" id="UP000274429"/>
    </source>
</evidence>
<gene>
    <name evidence="2" type="ORF">TTAC_LOCUS10743</name>
</gene>
<reference evidence="4" key="1">
    <citation type="submission" date="2017-02" db="UniProtKB">
        <authorList>
            <consortium name="WormBaseParasite"/>
        </authorList>
    </citation>
    <scope>IDENTIFICATION</scope>
</reference>
<proteinExistence type="predicted"/>
<keyword evidence="1" id="KW-0472">Membrane</keyword>
<evidence type="ECO:0000313" key="4">
    <source>
        <dbReference type="WBParaSite" id="TTAC_0001076001-mRNA-1"/>
    </source>
</evidence>
<dbReference type="EMBL" id="UYWX01022173">
    <property type="protein sequence ID" value="VDM35723.1"/>
    <property type="molecule type" value="Genomic_DNA"/>
</dbReference>
<keyword evidence="1" id="KW-1133">Transmembrane helix</keyword>
<dbReference type="Proteomes" id="UP000274429">
    <property type="component" value="Unassembled WGS sequence"/>
</dbReference>
<dbReference type="AlphaFoldDB" id="A0A0R3XB33"/>
<evidence type="ECO:0000313" key="2">
    <source>
        <dbReference type="EMBL" id="VDM35723.1"/>
    </source>
</evidence>
<keyword evidence="1" id="KW-0812">Transmembrane</keyword>
<name>A0A0R3XB33_HYDTA</name>
<feature type="transmembrane region" description="Helical" evidence="1">
    <location>
        <begin position="272"/>
        <end position="288"/>
    </location>
</feature>
<evidence type="ECO:0000256" key="1">
    <source>
        <dbReference type="SAM" id="Phobius"/>
    </source>
</evidence>
<keyword evidence="3" id="KW-1185">Reference proteome</keyword>
<organism evidence="4">
    <name type="scientific">Hydatigena taeniaeformis</name>
    <name type="common">Feline tapeworm</name>
    <name type="synonym">Taenia taeniaeformis</name>
    <dbReference type="NCBI Taxonomy" id="6205"/>
    <lineage>
        <taxon>Eukaryota</taxon>
        <taxon>Metazoa</taxon>
        <taxon>Spiralia</taxon>
        <taxon>Lophotrochozoa</taxon>
        <taxon>Platyhelminthes</taxon>
        <taxon>Cestoda</taxon>
        <taxon>Eucestoda</taxon>
        <taxon>Cyclophyllidea</taxon>
        <taxon>Taeniidae</taxon>
        <taxon>Hydatigera</taxon>
    </lineage>
</organism>
<accession>A0A0R3XB33</accession>
<protein>
    <submittedName>
        <fullName evidence="4">Peptidase C14</fullName>
    </submittedName>
</protein>
<dbReference type="WBParaSite" id="TTAC_0001076001-mRNA-1">
    <property type="protein sequence ID" value="TTAC_0001076001-mRNA-1"/>
    <property type="gene ID" value="TTAC_0001076001"/>
</dbReference>
<reference evidence="2 3" key="2">
    <citation type="submission" date="2018-11" db="EMBL/GenBank/DDBJ databases">
        <authorList>
            <consortium name="Pathogen Informatics"/>
        </authorList>
    </citation>
    <scope>NUCLEOTIDE SEQUENCE [LARGE SCALE GENOMIC DNA]</scope>
</reference>
<sequence>MNILPICAILSLFCTLFFIFFIDSTIKPRIINYADRLLIASQVRDRDELRLAEANTLIGQWRLKKWLPLSLTNRFYYGGSNNFLILMITSNRGHRKIDVFEPYYLTQTSVTLVKTLLSAKARAFEAIGKVDLLLCSVGSVNDTDGVAFNSELKRLRRVFGPNSFVQPSKIFDGLCKSVLDTISCISLGLKRYSASNYVVLLEDDFLVTETFLPSLNIYANRTEANLLRLYSGSENVVHDPTLGLYMFLLYLVAMFPLLVAFCFIYSRFSKRGIWCLAAAMLIVIVLLVRKDHSKPNSLTLSPSSDLKRVATGAAVVLPKNLAEKLGRTDSRTVCASSNSVQSKTDLVARGAMELKLSILDVHPPAVIHIGMYSQNRDYIYDPLLFPH</sequence>
<dbReference type="STRING" id="6205.A0A0R3XB33"/>
<feature type="transmembrane region" description="Helical" evidence="1">
    <location>
        <begin position="242"/>
        <end position="265"/>
    </location>
</feature>